<accession>A0A9P9I5Q9</accession>
<organism evidence="1 2">
    <name type="scientific">Dendryphion nanum</name>
    <dbReference type="NCBI Taxonomy" id="256645"/>
    <lineage>
        <taxon>Eukaryota</taxon>
        <taxon>Fungi</taxon>
        <taxon>Dikarya</taxon>
        <taxon>Ascomycota</taxon>
        <taxon>Pezizomycotina</taxon>
        <taxon>Dothideomycetes</taxon>
        <taxon>Pleosporomycetidae</taxon>
        <taxon>Pleosporales</taxon>
        <taxon>Torulaceae</taxon>
        <taxon>Dendryphion</taxon>
    </lineage>
</organism>
<evidence type="ECO:0000313" key="2">
    <source>
        <dbReference type="Proteomes" id="UP000700596"/>
    </source>
</evidence>
<feature type="non-terminal residue" evidence="1">
    <location>
        <position position="185"/>
    </location>
</feature>
<dbReference type="AlphaFoldDB" id="A0A9P9I5Q9"/>
<proteinExistence type="predicted"/>
<dbReference type="EMBL" id="JAGMWT010000036">
    <property type="protein sequence ID" value="KAH7108736.1"/>
    <property type="molecule type" value="Genomic_DNA"/>
</dbReference>
<sequence length="185" mass="21357">LRDELLGQHIELKWFFACIEEVMQAECTQYKKAKRHWLNGKNTDVDKKRWELFLDVAKSGAALKRECLAPLTKASAGWGNEKVQHHEWAFMGLRYCKVLGTAATRNPTWTEASIKLNQLLFMRISDQQPLKTLNPLELTDRECLKIWQGQNGFKKSGRNGFELQYRPISNAKIPSGYALDRYGLL</sequence>
<protein>
    <submittedName>
        <fullName evidence="1">Uncharacterized protein</fullName>
    </submittedName>
</protein>
<reference evidence="1" key="1">
    <citation type="journal article" date="2021" name="Nat. Commun.">
        <title>Genetic determinants of endophytism in the Arabidopsis root mycobiome.</title>
        <authorList>
            <person name="Mesny F."/>
            <person name="Miyauchi S."/>
            <person name="Thiergart T."/>
            <person name="Pickel B."/>
            <person name="Atanasova L."/>
            <person name="Karlsson M."/>
            <person name="Huettel B."/>
            <person name="Barry K.W."/>
            <person name="Haridas S."/>
            <person name="Chen C."/>
            <person name="Bauer D."/>
            <person name="Andreopoulos W."/>
            <person name="Pangilinan J."/>
            <person name="LaButti K."/>
            <person name="Riley R."/>
            <person name="Lipzen A."/>
            <person name="Clum A."/>
            <person name="Drula E."/>
            <person name="Henrissat B."/>
            <person name="Kohler A."/>
            <person name="Grigoriev I.V."/>
            <person name="Martin F.M."/>
            <person name="Hacquard S."/>
        </authorList>
    </citation>
    <scope>NUCLEOTIDE SEQUENCE</scope>
    <source>
        <strain evidence="1">MPI-CAGE-CH-0243</strain>
    </source>
</reference>
<gene>
    <name evidence="1" type="ORF">B0J11DRAFT_416396</name>
</gene>
<feature type="non-terminal residue" evidence="1">
    <location>
        <position position="1"/>
    </location>
</feature>
<name>A0A9P9I5Q9_9PLEO</name>
<comment type="caution">
    <text evidence="1">The sequence shown here is derived from an EMBL/GenBank/DDBJ whole genome shotgun (WGS) entry which is preliminary data.</text>
</comment>
<keyword evidence="2" id="KW-1185">Reference proteome</keyword>
<dbReference type="OrthoDB" id="3860121at2759"/>
<dbReference type="Proteomes" id="UP000700596">
    <property type="component" value="Unassembled WGS sequence"/>
</dbReference>
<evidence type="ECO:0000313" key="1">
    <source>
        <dbReference type="EMBL" id="KAH7108736.1"/>
    </source>
</evidence>